<dbReference type="HAMAP" id="MF_00222">
    <property type="entry name" value="Shikimate_DH_AroE"/>
    <property type="match status" value="1"/>
</dbReference>
<dbReference type="GO" id="GO:0009423">
    <property type="term" value="P:chorismate biosynthetic process"/>
    <property type="evidence" value="ECO:0007669"/>
    <property type="project" value="UniProtKB-UniPathway"/>
</dbReference>
<dbReference type="InterPro" id="IPR041121">
    <property type="entry name" value="SDH_C"/>
</dbReference>
<dbReference type="HAMAP" id="MF_00214">
    <property type="entry name" value="AroD"/>
    <property type="match status" value="1"/>
</dbReference>
<accession>A0A3B1DIB3</accession>
<dbReference type="UniPathway" id="UPA00053">
    <property type="reaction ID" value="UER00087"/>
</dbReference>
<evidence type="ECO:0000313" key="9">
    <source>
        <dbReference type="EMBL" id="VAX42516.1"/>
    </source>
</evidence>
<evidence type="ECO:0000256" key="5">
    <source>
        <dbReference type="ARBA" id="ARBA00023141"/>
    </source>
</evidence>
<dbReference type="GO" id="GO:0050661">
    <property type="term" value="F:NADP binding"/>
    <property type="evidence" value="ECO:0007669"/>
    <property type="project" value="InterPro"/>
</dbReference>
<sequence length="499" mass="56018">MIKTMICVSIGRTRHKMTVLEHRALAEQGAELVELRIDWLSGKVDLGRLLKERPTPVIVTCRRFNDRGRWKGTEDVRLKLLREAIVMGVEYIDLEDDIIDSIPRFGETKRIVSHHNFDETPEDLKAIHASLCEKDADIVKLVTMAHSPNDAIRMLQLVQSASVPTVGFCMGELGAFSRILCGKYGAPFTYSTFSSERELAPGQLSFADMKNLYHYDKIDPETKVFAVLGDPIGHSLSPLIHNTAFEETHFKAVYVPVRVQKDLLFETLDSLESLDFQGYSVTIPHKSAICQKYKQQNSSVKEIGASNTIYRDSSQKWSLANTDYDAALESILFGMKEGNIRPTTIEGKQILILGAGGVARAIASGLVTKGGNVTIANRTYQNAVELAEELGCHYQQWENRGTTHFDILVNCTRVGMHPDVDKSPFPSNLFRENMLVFDTVYNPENTLFLKEARERRCHTVSGIEMFIRQAAAQFQLFTNQPAPLEVMRESLRKGISAVS</sequence>
<dbReference type="InterPro" id="IPR046346">
    <property type="entry name" value="Aminoacid_DH-like_N_sf"/>
</dbReference>
<evidence type="ECO:0000259" key="7">
    <source>
        <dbReference type="Pfam" id="PF08501"/>
    </source>
</evidence>
<dbReference type="Pfam" id="PF08501">
    <property type="entry name" value="Shikimate_dh_N"/>
    <property type="match status" value="1"/>
</dbReference>
<evidence type="ECO:0000259" key="6">
    <source>
        <dbReference type="Pfam" id="PF01488"/>
    </source>
</evidence>
<dbReference type="CDD" id="cd01065">
    <property type="entry name" value="NAD_bind_Shikimate_DH"/>
    <property type="match status" value="1"/>
</dbReference>
<gene>
    <name evidence="9" type="ORF">MNBD_PLANCTO02-773</name>
</gene>
<dbReference type="GO" id="GO:0019632">
    <property type="term" value="P:shikimate metabolic process"/>
    <property type="evidence" value="ECO:0007669"/>
    <property type="project" value="InterPro"/>
</dbReference>
<dbReference type="AlphaFoldDB" id="A0A3B1DIB3"/>
<dbReference type="SUPFAM" id="SSF51735">
    <property type="entry name" value="NAD(P)-binding Rossmann-fold domains"/>
    <property type="match status" value="1"/>
</dbReference>
<dbReference type="Pfam" id="PF18317">
    <property type="entry name" value="SDH_C"/>
    <property type="match status" value="1"/>
</dbReference>
<dbReference type="EC" id="1.1.1.25" evidence="1"/>
<dbReference type="Pfam" id="PF01487">
    <property type="entry name" value="DHquinase_I"/>
    <property type="match status" value="1"/>
</dbReference>
<dbReference type="GO" id="GO:0003855">
    <property type="term" value="F:3-dehydroquinate dehydratase activity"/>
    <property type="evidence" value="ECO:0007669"/>
    <property type="project" value="InterPro"/>
</dbReference>
<dbReference type="Gene3D" id="3.40.50.10860">
    <property type="entry name" value="Leucine Dehydrogenase, chain A, domain 1"/>
    <property type="match status" value="1"/>
</dbReference>
<feature type="domain" description="SDH C-terminal" evidence="8">
    <location>
        <begin position="462"/>
        <end position="492"/>
    </location>
</feature>
<dbReference type="InterPro" id="IPR001381">
    <property type="entry name" value="DHquinase_I"/>
</dbReference>
<dbReference type="NCBIfam" id="TIGR00507">
    <property type="entry name" value="aroE"/>
    <property type="match status" value="1"/>
</dbReference>
<feature type="domain" description="Quinate/shikimate 5-dehydrogenase/glutamyl-tRNA reductase" evidence="6">
    <location>
        <begin position="344"/>
        <end position="412"/>
    </location>
</feature>
<keyword evidence="2" id="KW-0028">Amino-acid biosynthesis</keyword>
<dbReference type="GO" id="GO:0004764">
    <property type="term" value="F:shikimate 3-dehydrogenase (NADP+) activity"/>
    <property type="evidence" value="ECO:0007669"/>
    <property type="project" value="UniProtKB-EC"/>
</dbReference>
<dbReference type="GO" id="GO:0005829">
    <property type="term" value="C:cytosol"/>
    <property type="evidence" value="ECO:0007669"/>
    <property type="project" value="TreeGrafter"/>
</dbReference>
<evidence type="ECO:0000256" key="4">
    <source>
        <dbReference type="ARBA" id="ARBA00023002"/>
    </source>
</evidence>
<name>A0A3B1DIB3_9ZZZZ</name>
<proteinExistence type="inferred from homology"/>
<dbReference type="SUPFAM" id="SSF51569">
    <property type="entry name" value="Aldolase"/>
    <property type="match status" value="1"/>
</dbReference>
<dbReference type="InterPro" id="IPR036291">
    <property type="entry name" value="NAD(P)-bd_dom_sf"/>
</dbReference>
<reference evidence="9" key="1">
    <citation type="submission" date="2018-06" db="EMBL/GenBank/DDBJ databases">
        <authorList>
            <person name="Zhirakovskaya E."/>
        </authorList>
    </citation>
    <scope>NUCLEOTIDE SEQUENCE</scope>
</reference>
<organism evidence="9">
    <name type="scientific">hydrothermal vent metagenome</name>
    <dbReference type="NCBI Taxonomy" id="652676"/>
    <lineage>
        <taxon>unclassified sequences</taxon>
        <taxon>metagenomes</taxon>
        <taxon>ecological metagenomes</taxon>
    </lineage>
</organism>
<dbReference type="InterPro" id="IPR013785">
    <property type="entry name" value="Aldolase_TIM"/>
</dbReference>
<dbReference type="Gene3D" id="3.20.20.70">
    <property type="entry name" value="Aldolase class I"/>
    <property type="match status" value="1"/>
</dbReference>
<keyword evidence="4 9" id="KW-0560">Oxidoreductase</keyword>
<dbReference type="CDD" id="cd00502">
    <property type="entry name" value="DHQase_I"/>
    <property type="match status" value="1"/>
</dbReference>
<dbReference type="InterPro" id="IPR006151">
    <property type="entry name" value="Shikm_DH/Glu-tRNA_Rdtase"/>
</dbReference>
<keyword evidence="5" id="KW-0057">Aromatic amino acid biosynthesis</keyword>
<dbReference type="GO" id="GO:0008652">
    <property type="term" value="P:amino acid biosynthetic process"/>
    <property type="evidence" value="ECO:0007669"/>
    <property type="project" value="UniProtKB-KW"/>
</dbReference>
<dbReference type="PANTHER" id="PTHR21089:SF1">
    <property type="entry name" value="BIFUNCTIONAL 3-DEHYDROQUINATE DEHYDRATASE_SHIKIMATE DEHYDROGENASE, CHLOROPLASTIC"/>
    <property type="match status" value="1"/>
</dbReference>
<keyword evidence="3" id="KW-0521">NADP</keyword>
<dbReference type="GO" id="GO:0009073">
    <property type="term" value="P:aromatic amino acid family biosynthetic process"/>
    <property type="evidence" value="ECO:0007669"/>
    <property type="project" value="UniProtKB-KW"/>
</dbReference>
<evidence type="ECO:0000256" key="3">
    <source>
        <dbReference type="ARBA" id="ARBA00022857"/>
    </source>
</evidence>
<dbReference type="SUPFAM" id="SSF53223">
    <property type="entry name" value="Aminoacid dehydrogenase-like, N-terminal domain"/>
    <property type="match status" value="1"/>
</dbReference>
<dbReference type="InterPro" id="IPR011342">
    <property type="entry name" value="Shikimate_DH"/>
</dbReference>
<feature type="domain" description="Shikimate dehydrogenase substrate binding N-terminal" evidence="7">
    <location>
        <begin position="227"/>
        <end position="309"/>
    </location>
</feature>
<protein>
    <recommendedName>
        <fullName evidence="1">shikimate dehydrogenase (NADP(+))</fullName>
        <ecNumber evidence="1">1.1.1.25</ecNumber>
    </recommendedName>
</protein>
<evidence type="ECO:0000259" key="8">
    <source>
        <dbReference type="Pfam" id="PF18317"/>
    </source>
</evidence>
<dbReference type="Gene3D" id="3.40.50.720">
    <property type="entry name" value="NAD(P)-binding Rossmann-like Domain"/>
    <property type="match status" value="1"/>
</dbReference>
<evidence type="ECO:0000256" key="1">
    <source>
        <dbReference type="ARBA" id="ARBA00012962"/>
    </source>
</evidence>
<dbReference type="Pfam" id="PF01488">
    <property type="entry name" value="Shikimate_DH"/>
    <property type="match status" value="1"/>
</dbReference>
<evidence type="ECO:0000256" key="2">
    <source>
        <dbReference type="ARBA" id="ARBA00022605"/>
    </source>
</evidence>
<dbReference type="InterPro" id="IPR013708">
    <property type="entry name" value="Shikimate_DH-bd_N"/>
</dbReference>
<dbReference type="PANTHER" id="PTHR21089">
    <property type="entry name" value="SHIKIMATE DEHYDROGENASE"/>
    <property type="match status" value="1"/>
</dbReference>
<dbReference type="EMBL" id="UOGL01000663">
    <property type="protein sequence ID" value="VAX42516.1"/>
    <property type="molecule type" value="Genomic_DNA"/>
</dbReference>
<dbReference type="InterPro" id="IPR022893">
    <property type="entry name" value="Shikimate_DH_fam"/>
</dbReference>